<feature type="transmembrane region" description="Helical" evidence="17">
    <location>
        <begin position="110"/>
        <end position="131"/>
    </location>
</feature>
<keyword evidence="13 17" id="KW-0830">Ubiquinone</keyword>
<feature type="transmembrane region" description="Helical" evidence="17">
    <location>
        <begin position="57"/>
        <end position="78"/>
    </location>
</feature>
<evidence type="ECO:0000256" key="1">
    <source>
        <dbReference type="ARBA" id="ARBA00003257"/>
    </source>
</evidence>
<dbReference type="GO" id="GO:0042773">
    <property type="term" value="P:ATP synthesis coupled electron transport"/>
    <property type="evidence" value="ECO:0007669"/>
    <property type="project" value="InterPro"/>
</dbReference>
<name>A0A8T9ZZ36_9HEMI</name>
<keyword evidence="10 17" id="KW-0249">Electron transport</keyword>
<evidence type="ECO:0000256" key="16">
    <source>
        <dbReference type="ARBA" id="ARBA00049551"/>
    </source>
</evidence>
<feature type="transmembrane region" description="Helical" evidence="17">
    <location>
        <begin position="329"/>
        <end position="347"/>
    </location>
</feature>
<keyword evidence="8 17" id="KW-0812">Transmembrane</keyword>
<evidence type="ECO:0000256" key="13">
    <source>
        <dbReference type="ARBA" id="ARBA00023075"/>
    </source>
</evidence>
<reference evidence="20" key="1">
    <citation type="journal article" date="2022" name="Cladistics">
        <title>Diversification of the phytophagous lineages of true bugs (Insecta: Hemiptera: Heteroptera) shortly after that of the flowering plants.</title>
        <authorList>
            <person name="Ye F."/>
            <person name="Kment P."/>
            <person name="Redei D."/>
            <person name="Luo J.Y."/>
            <person name="Wang Y.H."/>
            <person name="Kuechler S.M."/>
            <person name="Zhang W.W."/>
            <person name="Chen P.P."/>
            <person name="Wu H.Y."/>
            <person name="Wu Y.Z."/>
            <person name="Sun X.Y."/>
            <person name="Ding L."/>
            <person name="Wang Y.R."/>
            <person name="Xie Q."/>
        </authorList>
    </citation>
    <scope>NUCLEOTIDE SEQUENCE</scope>
</reference>
<dbReference type="AlphaFoldDB" id="A0A8T9ZZ36"/>
<evidence type="ECO:0000256" key="8">
    <source>
        <dbReference type="ARBA" id="ARBA00022692"/>
    </source>
</evidence>
<evidence type="ECO:0000256" key="5">
    <source>
        <dbReference type="ARBA" id="ARBA00021006"/>
    </source>
</evidence>
<dbReference type="Pfam" id="PF01059">
    <property type="entry name" value="Oxidored_q5_N"/>
    <property type="match status" value="1"/>
</dbReference>
<dbReference type="GO" id="GO:0008137">
    <property type="term" value="F:NADH dehydrogenase (ubiquinone) activity"/>
    <property type="evidence" value="ECO:0007669"/>
    <property type="project" value="UniProtKB-UniRule"/>
</dbReference>
<dbReference type="Pfam" id="PF00361">
    <property type="entry name" value="Proton_antipo_M"/>
    <property type="match status" value="1"/>
</dbReference>
<evidence type="ECO:0000256" key="7">
    <source>
        <dbReference type="ARBA" id="ARBA00022660"/>
    </source>
</evidence>
<feature type="transmembrane region" description="Helical" evidence="17">
    <location>
        <begin position="213"/>
        <end position="235"/>
    </location>
</feature>
<dbReference type="GO" id="GO:0048039">
    <property type="term" value="F:ubiquinone binding"/>
    <property type="evidence" value="ECO:0007669"/>
    <property type="project" value="TreeGrafter"/>
</dbReference>
<evidence type="ECO:0000259" key="18">
    <source>
        <dbReference type="Pfam" id="PF00361"/>
    </source>
</evidence>
<keyword evidence="9" id="KW-1278">Translocase</keyword>
<feature type="transmembrane region" description="Helical" evidence="17">
    <location>
        <begin position="179"/>
        <end position="201"/>
    </location>
</feature>
<sequence>MMSLILSLLFMALFVNFLNWNIFILFLMILFMYYLNFFLCLNWYMMLSYILGGDLMSFSLILLSIWIILLMIVASSYLYKNDHYVFEFMFLNIFLLIFLVLSFSMSNLFFYYFFFECSLIPTLILIFGWGYQPERLVSGYYLLFYTLFFSLPMLLGIFYINSVCFTMFYFMININCNMYLFLSMLMAFLVKMPMVFIHFWLPKAHVEAPVSGSMILAGVLLKLGGYGIFRVFGFLKNYDLNYLFMSLSLFGSFMIGLLCMFQIDMKTMIAYSSVCHMGLVICGLMSMNILGVIGSLIMMIGHGVCSSGMFCLVNISYERTLSRSLFINKGLMVYMPSMCLFWFLLMLNNMASPPSINLLGEILLINSIMSWSYLSFFYLMFSSFMGCMYSIYLYSSVNHGMLYNGLNCGFYGYYIEYYLLFMHWFPLNMFFMKIDIIS</sequence>
<dbReference type="GO" id="GO:0003954">
    <property type="term" value="F:NADH dehydrogenase activity"/>
    <property type="evidence" value="ECO:0007669"/>
    <property type="project" value="TreeGrafter"/>
</dbReference>
<comment type="similarity">
    <text evidence="3 17">Belongs to the complex I subunit 4 family.</text>
</comment>
<keyword evidence="6 17" id="KW-0813">Transport</keyword>
<evidence type="ECO:0000256" key="4">
    <source>
        <dbReference type="ARBA" id="ARBA00012944"/>
    </source>
</evidence>
<feature type="transmembrane region" description="Helical" evidence="17">
    <location>
        <begin position="84"/>
        <end position="103"/>
    </location>
</feature>
<proteinExistence type="inferred from homology"/>
<comment type="function">
    <text evidence="1">Core subunit of the mitochondrial membrane respiratory chain NADH dehydrogenase (Complex I) that is believed to belong to the minimal assembly required for catalysis. Complex I functions in the transfer of electrons from NADH to the respiratory chain. The immediate electron acceptor for the enzyme is believed to be ubiquinone.</text>
</comment>
<evidence type="ECO:0000256" key="15">
    <source>
        <dbReference type="ARBA" id="ARBA00023136"/>
    </source>
</evidence>
<feature type="transmembrane region" description="Helical" evidence="17">
    <location>
        <begin position="143"/>
        <end position="172"/>
    </location>
</feature>
<evidence type="ECO:0000256" key="14">
    <source>
        <dbReference type="ARBA" id="ARBA00023128"/>
    </source>
</evidence>
<dbReference type="EC" id="7.1.1.2" evidence="4 17"/>
<geneLocation type="mitochondrion" evidence="20"/>
<dbReference type="EMBL" id="MW619699">
    <property type="protein sequence ID" value="UPL65980.1"/>
    <property type="molecule type" value="Genomic_DNA"/>
</dbReference>
<feature type="transmembrane region" description="Helical" evidence="17">
    <location>
        <begin position="296"/>
        <end position="317"/>
    </location>
</feature>
<keyword evidence="12 17" id="KW-0520">NAD</keyword>
<evidence type="ECO:0000256" key="11">
    <source>
        <dbReference type="ARBA" id="ARBA00022989"/>
    </source>
</evidence>
<organism evidence="20">
    <name type="scientific">Onomaus tenuis</name>
    <dbReference type="NCBI Taxonomy" id="2813422"/>
    <lineage>
        <taxon>Eukaryota</taxon>
        <taxon>Metazoa</taxon>
        <taxon>Ecdysozoa</taxon>
        <taxon>Arthropoda</taxon>
        <taxon>Hexapoda</taxon>
        <taxon>Insecta</taxon>
        <taxon>Pterygota</taxon>
        <taxon>Neoptera</taxon>
        <taxon>Paraneoptera</taxon>
        <taxon>Hemiptera</taxon>
        <taxon>Heteroptera</taxon>
        <taxon>Panheteroptera</taxon>
        <taxon>Cimicomorpha</taxon>
        <taxon>Miridae</taxon>
        <taxon>Hyalopeplini</taxon>
        <taxon>Onomaus</taxon>
    </lineage>
</organism>
<keyword evidence="7 17" id="KW-0679">Respiratory chain</keyword>
<evidence type="ECO:0000256" key="6">
    <source>
        <dbReference type="ARBA" id="ARBA00022448"/>
    </source>
</evidence>
<feature type="transmembrane region" description="Helical" evidence="17">
    <location>
        <begin position="368"/>
        <end position="391"/>
    </location>
</feature>
<comment type="subcellular location">
    <subcellularLocation>
        <location evidence="2 17">Mitochondrion membrane</location>
        <topology evidence="2 17">Multi-pass membrane protein</topology>
    </subcellularLocation>
</comment>
<evidence type="ECO:0000256" key="9">
    <source>
        <dbReference type="ARBA" id="ARBA00022967"/>
    </source>
</evidence>
<dbReference type="InterPro" id="IPR001750">
    <property type="entry name" value="ND/Mrp_TM"/>
</dbReference>
<evidence type="ECO:0000256" key="17">
    <source>
        <dbReference type="RuleBase" id="RU003297"/>
    </source>
</evidence>
<feature type="domain" description="NADH:ubiquinone oxidoreductase chain 4 N-terminal" evidence="19">
    <location>
        <begin position="1"/>
        <end position="101"/>
    </location>
</feature>
<evidence type="ECO:0000256" key="12">
    <source>
        <dbReference type="ARBA" id="ARBA00023027"/>
    </source>
</evidence>
<accession>A0A8T9ZZ36</accession>
<keyword evidence="11 17" id="KW-1133">Transmembrane helix</keyword>
<feature type="transmembrane region" description="Helical" evidence="17">
    <location>
        <begin position="242"/>
        <end position="263"/>
    </location>
</feature>
<feature type="transmembrane region" description="Helical" evidence="17">
    <location>
        <begin position="411"/>
        <end position="431"/>
    </location>
</feature>
<evidence type="ECO:0000256" key="3">
    <source>
        <dbReference type="ARBA" id="ARBA00009025"/>
    </source>
</evidence>
<keyword evidence="14 17" id="KW-0496">Mitochondrion</keyword>
<evidence type="ECO:0000256" key="10">
    <source>
        <dbReference type="ARBA" id="ARBA00022982"/>
    </source>
</evidence>
<dbReference type="PRINTS" id="PR01437">
    <property type="entry name" value="NUOXDRDTASE4"/>
</dbReference>
<dbReference type="GO" id="GO:0031966">
    <property type="term" value="C:mitochondrial membrane"/>
    <property type="evidence" value="ECO:0007669"/>
    <property type="project" value="UniProtKB-SubCell"/>
</dbReference>
<comment type="catalytic activity">
    <reaction evidence="16 17">
        <text>a ubiquinone + NADH + 5 H(+)(in) = a ubiquinol + NAD(+) + 4 H(+)(out)</text>
        <dbReference type="Rhea" id="RHEA:29091"/>
        <dbReference type="Rhea" id="RHEA-COMP:9565"/>
        <dbReference type="Rhea" id="RHEA-COMP:9566"/>
        <dbReference type="ChEBI" id="CHEBI:15378"/>
        <dbReference type="ChEBI" id="CHEBI:16389"/>
        <dbReference type="ChEBI" id="CHEBI:17976"/>
        <dbReference type="ChEBI" id="CHEBI:57540"/>
        <dbReference type="ChEBI" id="CHEBI:57945"/>
        <dbReference type="EC" id="7.1.1.2"/>
    </reaction>
</comment>
<evidence type="ECO:0000313" key="20">
    <source>
        <dbReference type="EMBL" id="UPL65980.1"/>
    </source>
</evidence>
<dbReference type="InterPro" id="IPR000260">
    <property type="entry name" value="NADH4_N"/>
</dbReference>
<dbReference type="PANTHER" id="PTHR43507:SF20">
    <property type="entry name" value="NADH-UBIQUINONE OXIDOREDUCTASE CHAIN 4"/>
    <property type="match status" value="1"/>
</dbReference>
<comment type="function">
    <text evidence="17">Core subunit of the mitochondrial membrane respiratory chain NADH dehydrogenase (Complex I) which catalyzes electron transfer from NADH through the respiratory chain, using ubiquinone as an electron acceptor. Essential for the catalytic activity and assembly of complex I.</text>
</comment>
<dbReference type="InterPro" id="IPR003918">
    <property type="entry name" value="NADH_UbQ_OxRdtase"/>
</dbReference>
<dbReference type="PANTHER" id="PTHR43507">
    <property type="entry name" value="NADH-UBIQUINONE OXIDOREDUCTASE CHAIN 4"/>
    <property type="match status" value="1"/>
</dbReference>
<feature type="domain" description="NADH:quinone oxidoreductase/Mrp antiporter transmembrane" evidence="18">
    <location>
        <begin position="107"/>
        <end position="385"/>
    </location>
</feature>
<keyword evidence="15 17" id="KW-0472">Membrane</keyword>
<evidence type="ECO:0000259" key="19">
    <source>
        <dbReference type="Pfam" id="PF01059"/>
    </source>
</evidence>
<feature type="transmembrane region" description="Helical" evidence="17">
    <location>
        <begin position="269"/>
        <end position="289"/>
    </location>
</feature>
<feature type="transmembrane region" description="Helical" evidence="17">
    <location>
        <begin position="24"/>
        <end position="45"/>
    </location>
</feature>
<protein>
    <recommendedName>
        <fullName evidence="5 17">NADH-ubiquinone oxidoreductase chain 4</fullName>
        <ecNumber evidence="4 17">7.1.1.2</ecNumber>
    </recommendedName>
</protein>
<evidence type="ECO:0000256" key="2">
    <source>
        <dbReference type="ARBA" id="ARBA00004225"/>
    </source>
</evidence>
<dbReference type="GO" id="GO:0015990">
    <property type="term" value="P:electron transport coupled proton transport"/>
    <property type="evidence" value="ECO:0007669"/>
    <property type="project" value="TreeGrafter"/>
</dbReference>